<sequence length="143" mass="16429">MSFHGLELDDRVRHVVLEDVEHQRRQDHHEEQLQRAAVVQKGHQEVADGVHLPREHCEQHYADHFEAAHDAQPLDQIVHELVVSHVVRPLPRVGRQQHQLLPVPLGPRALHAPRRRVQHLELVVVGPHRVLCAQRVAADRLSA</sequence>
<dbReference type="GeneID" id="94197191"/>
<protein>
    <submittedName>
        <fullName evidence="1">Hypothetical cytosolic protein</fullName>
    </submittedName>
</protein>
<gene>
    <name evidence="1" type="ORF">BcabD6B2_51450</name>
</gene>
<evidence type="ECO:0000313" key="1">
    <source>
        <dbReference type="EMBL" id="GIX65710.1"/>
    </source>
</evidence>
<dbReference type="EMBL" id="BPLF01000005">
    <property type="protein sequence ID" value="GIX65710.1"/>
    <property type="molecule type" value="Genomic_DNA"/>
</dbReference>
<name>A0AAV4M0H5_BABCB</name>
<organism evidence="1 2">
    <name type="scientific">Babesia caballi</name>
    <dbReference type="NCBI Taxonomy" id="5871"/>
    <lineage>
        <taxon>Eukaryota</taxon>
        <taxon>Sar</taxon>
        <taxon>Alveolata</taxon>
        <taxon>Apicomplexa</taxon>
        <taxon>Aconoidasida</taxon>
        <taxon>Piroplasmida</taxon>
        <taxon>Babesiidae</taxon>
        <taxon>Babesia</taxon>
    </lineage>
</organism>
<accession>A0AAV4M0H5</accession>
<dbReference type="AlphaFoldDB" id="A0AAV4M0H5"/>
<comment type="caution">
    <text evidence="1">The sequence shown here is derived from an EMBL/GenBank/DDBJ whole genome shotgun (WGS) entry which is preliminary data.</text>
</comment>
<keyword evidence="2" id="KW-1185">Reference proteome</keyword>
<proteinExistence type="predicted"/>
<reference evidence="1 2" key="1">
    <citation type="submission" date="2021-06" db="EMBL/GenBank/DDBJ databases">
        <title>Genome sequence of Babesia caballi.</title>
        <authorList>
            <person name="Yamagishi J."/>
            <person name="Kidaka T."/>
            <person name="Ochi A."/>
        </authorList>
    </citation>
    <scope>NUCLEOTIDE SEQUENCE [LARGE SCALE GENOMIC DNA]</scope>
    <source>
        <strain evidence="1">USDA-D6B2</strain>
    </source>
</reference>
<evidence type="ECO:0000313" key="2">
    <source>
        <dbReference type="Proteomes" id="UP001497744"/>
    </source>
</evidence>
<dbReference type="Proteomes" id="UP001497744">
    <property type="component" value="Unassembled WGS sequence"/>
</dbReference>
<dbReference type="RefSeq" id="XP_067717779.1">
    <property type="nucleotide sequence ID" value="XM_067861678.1"/>
</dbReference>